<dbReference type="SUPFAM" id="SSF56059">
    <property type="entry name" value="Glutathione synthetase ATP-binding domain-like"/>
    <property type="match status" value="1"/>
</dbReference>
<dbReference type="AlphaFoldDB" id="A0A1I0AGQ9"/>
<dbReference type="NCBIfam" id="TIGR00768">
    <property type="entry name" value="rimK_fam"/>
    <property type="match status" value="1"/>
</dbReference>
<dbReference type="Gene3D" id="3.40.50.20">
    <property type="match status" value="1"/>
</dbReference>
<dbReference type="Gene3D" id="3.30.1490.20">
    <property type="entry name" value="ATP-grasp fold, A domain"/>
    <property type="match status" value="1"/>
</dbReference>
<name>A0A1I0AGQ9_9FIRM</name>
<dbReference type="InterPro" id="IPR004666">
    <property type="entry name" value="Rp_bS6_RimK/Lys_biosynth_LsyX"/>
</dbReference>
<sequence length="312" mass="35256">MLPHRLSLVYGAILLGVQDRLEGISDGMKGYLVVNHFLRTEKFEELYQWFVEAGQRIGIQVIIKTNVELMTCLGTGAVKEPEVSFVLFWDKDIKLAKVLEGRGYRVFNSSDAIAACDDKALTHIALEKAQVPMPRTWFSPMTYENIGYPDAGFLERIEECLGYPMVVKECFGSFGQQVYLCHNREEAVKHMGRNVIFQEYISSSFGRDIRLQVVGEQVVAGMYRYSENGDFRANISNGGKMKPYTWTAKQEALAIKSVKAIGLDFAGVDILFGKQEEPMVCEVNSNAHFKNIFDCTGVNTADFIMEYIKKMV</sequence>
<protein>
    <submittedName>
        <fullName evidence="6">Ribosomal protein S6--L-glutamate ligase</fullName>
    </submittedName>
</protein>
<dbReference type="PROSITE" id="PS50975">
    <property type="entry name" value="ATP_GRASP"/>
    <property type="match status" value="1"/>
</dbReference>
<dbReference type="GO" id="GO:0009432">
    <property type="term" value="P:SOS response"/>
    <property type="evidence" value="ECO:0007669"/>
    <property type="project" value="TreeGrafter"/>
</dbReference>
<keyword evidence="3 4" id="KW-0067">ATP-binding</keyword>
<dbReference type="STRING" id="29364.SAMN04487772_105143"/>
<dbReference type="GO" id="GO:0046872">
    <property type="term" value="F:metal ion binding"/>
    <property type="evidence" value="ECO:0007669"/>
    <property type="project" value="UniProtKB-KW"/>
</dbReference>
<gene>
    <name evidence="6" type="ORF">SAMN04487772_105143</name>
</gene>
<feature type="domain" description="ATP-grasp" evidence="5">
    <location>
        <begin position="123"/>
        <end position="309"/>
    </location>
</feature>
<keyword evidence="6" id="KW-0689">Ribosomal protein</keyword>
<organism evidence="6 7">
    <name type="scientific">[Clostridium] polysaccharolyticum</name>
    <dbReference type="NCBI Taxonomy" id="29364"/>
    <lineage>
        <taxon>Bacteria</taxon>
        <taxon>Bacillati</taxon>
        <taxon>Bacillota</taxon>
        <taxon>Clostridia</taxon>
        <taxon>Lachnospirales</taxon>
        <taxon>Lachnospiraceae</taxon>
    </lineage>
</organism>
<dbReference type="InterPro" id="IPR013651">
    <property type="entry name" value="ATP-grasp_RimK-type"/>
</dbReference>
<evidence type="ECO:0000313" key="7">
    <source>
        <dbReference type="Proteomes" id="UP000199800"/>
    </source>
</evidence>
<dbReference type="GO" id="GO:0005737">
    <property type="term" value="C:cytoplasm"/>
    <property type="evidence" value="ECO:0007669"/>
    <property type="project" value="TreeGrafter"/>
</dbReference>
<keyword evidence="6" id="KW-0687">Ribonucleoprotein</keyword>
<dbReference type="PANTHER" id="PTHR21621">
    <property type="entry name" value="RIBOSOMAL PROTEIN S6 MODIFICATION PROTEIN"/>
    <property type="match status" value="1"/>
</dbReference>
<evidence type="ECO:0000256" key="2">
    <source>
        <dbReference type="ARBA" id="ARBA00022741"/>
    </source>
</evidence>
<keyword evidence="2 4" id="KW-0547">Nucleotide-binding</keyword>
<dbReference type="Proteomes" id="UP000199800">
    <property type="component" value="Unassembled WGS sequence"/>
</dbReference>
<dbReference type="GO" id="GO:0018169">
    <property type="term" value="F:ribosomal S6-glutamic acid ligase activity"/>
    <property type="evidence" value="ECO:0007669"/>
    <property type="project" value="TreeGrafter"/>
</dbReference>
<evidence type="ECO:0000256" key="1">
    <source>
        <dbReference type="ARBA" id="ARBA00022723"/>
    </source>
</evidence>
<dbReference type="GO" id="GO:0005840">
    <property type="term" value="C:ribosome"/>
    <property type="evidence" value="ECO:0007669"/>
    <property type="project" value="UniProtKB-KW"/>
</dbReference>
<accession>A0A1I0AGQ9</accession>
<evidence type="ECO:0000313" key="6">
    <source>
        <dbReference type="EMBL" id="SES93378.1"/>
    </source>
</evidence>
<dbReference type="Gene3D" id="3.30.470.20">
    <property type="entry name" value="ATP-grasp fold, B domain"/>
    <property type="match status" value="1"/>
</dbReference>
<dbReference type="EMBL" id="FOHN01000005">
    <property type="protein sequence ID" value="SES93378.1"/>
    <property type="molecule type" value="Genomic_DNA"/>
</dbReference>
<keyword evidence="1" id="KW-0479">Metal-binding</keyword>
<dbReference type="InterPro" id="IPR013815">
    <property type="entry name" value="ATP_grasp_subdomain_1"/>
</dbReference>
<keyword evidence="7" id="KW-1185">Reference proteome</keyword>
<dbReference type="PANTHER" id="PTHR21621:SF0">
    <property type="entry name" value="BETA-CITRYLGLUTAMATE SYNTHASE B-RELATED"/>
    <property type="match status" value="1"/>
</dbReference>
<dbReference type="Pfam" id="PF08443">
    <property type="entry name" value="RimK"/>
    <property type="match status" value="1"/>
</dbReference>
<dbReference type="InterPro" id="IPR011761">
    <property type="entry name" value="ATP-grasp"/>
</dbReference>
<keyword evidence="6" id="KW-0436">Ligase</keyword>
<evidence type="ECO:0000256" key="4">
    <source>
        <dbReference type="PROSITE-ProRule" id="PRU00409"/>
    </source>
</evidence>
<evidence type="ECO:0000256" key="3">
    <source>
        <dbReference type="ARBA" id="ARBA00022840"/>
    </source>
</evidence>
<evidence type="ECO:0000259" key="5">
    <source>
        <dbReference type="PROSITE" id="PS50975"/>
    </source>
</evidence>
<reference evidence="6 7" key="1">
    <citation type="submission" date="2016-10" db="EMBL/GenBank/DDBJ databases">
        <authorList>
            <person name="de Groot N.N."/>
        </authorList>
    </citation>
    <scope>NUCLEOTIDE SEQUENCE [LARGE SCALE GENOMIC DNA]</scope>
    <source>
        <strain evidence="6 7">DSM 1801</strain>
    </source>
</reference>
<dbReference type="GO" id="GO:0005524">
    <property type="term" value="F:ATP binding"/>
    <property type="evidence" value="ECO:0007669"/>
    <property type="project" value="UniProtKB-UniRule"/>
</dbReference>
<proteinExistence type="predicted"/>